<dbReference type="Proteomes" id="UP001501509">
    <property type="component" value="Unassembled WGS sequence"/>
</dbReference>
<feature type="region of interest" description="Disordered" evidence="1">
    <location>
        <begin position="1"/>
        <end position="82"/>
    </location>
</feature>
<reference evidence="2 3" key="1">
    <citation type="journal article" date="2019" name="Int. J. Syst. Evol. Microbiol.">
        <title>The Global Catalogue of Microorganisms (GCM) 10K type strain sequencing project: providing services to taxonomists for standard genome sequencing and annotation.</title>
        <authorList>
            <consortium name="The Broad Institute Genomics Platform"/>
            <consortium name="The Broad Institute Genome Sequencing Center for Infectious Disease"/>
            <person name="Wu L."/>
            <person name="Ma J."/>
        </authorList>
    </citation>
    <scope>NUCLEOTIDE SEQUENCE [LARGE SCALE GENOMIC DNA]</scope>
    <source>
        <strain evidence="2 3">JCM 6833</strain>
    </source>
</reference>
<accession>A0ABN3QUG7</accession>
<dbReference type="Gene3D" id="3.40.50.150">
    <property type="entry name" value="Vaccinia Virus protein VP39"/>
    <property type="match status" value="1"/>
</dbReference>
<evidence type="ECO:0000313" key="3">
    <source>
        <dbReference type="Proteomes" id="UP001501509"/>
    </source>
</evidence>
<feature type="compositionally biased region" description="Basic and acidic residues" evidence="1">
    <location>
        <begin position="7"/>
        <end position="29"/>
    </location>
</feature>
<evidence type="ECO:0008006" key="4">
    <source>
        <dbReference type="Google" id="ProtNLM"/>
    </source>
</evidence>
<feature type="compositionally biased region" description="Polar residues" evidence="1">
    <location>
        <begin position="72"/>
        <end position="82"/>
    </location>
</feature>
<comment type="caution">
    <text evidence="2">The sequence shown here is derived from an EMBL/GenBank/DDBJ whole genome shotgun (WGS) entry which is preliminary data.</text>
</comment>
<name>A0ABN3QUG7_9ACTN</name>
<keyword evidence="3" id="KW-1185">Reference proteome</keyword>
<feature type="compositionally biased region" description="Low complexity" evidence="1">
    <location>
        <begin position="34"/>
        <end position="45"/>
    </location>
</feature>
<dbReference type="EMBL" id="BAAATD010000019">
    <property type="protein sequence ID" value="GAA2635357.1"/>
    <property type="molecule type" value="Genomic_DNA"/>
</dbReference>
<dbReference type="Pfam" id="PF01135">
    <property type="entry name" value="PCMT"/>
    <property type="match status" value="1"/>
</dbReference>
<evidence type="ECO:0000256" key="1">
    <source>
        <dbReference type="SAM" id="MobiDB-lite"/>
    </source>
</evidence>
<sequence length="82" mass="8570">MPNARDQPGDDSGHPQEHEEQTEQDHEHIPGSTAAADARAGLAAAGCDQVEVICGDGADGHPDRTPYDRITVTANAPSSSHE</sequence>
<dbReference type="SUPFAM" id="SSF53335">
    <property type="entry name" value="S-adenosyl-L-methionine-dependent methyltransferases"/>
    <property type="match status" value="1"/>
</dbReference>
<proteinExistence type="predicted"/>
<dbReference type="InterPro" id="IPR029063">
    <property type="entry name" value="SAM-dependent_MTases_sf"/>
</dbReference>
<organism evidence="2 3">
    <name type="scientific">Actinomadura fulvescens</name>
    <dbReference type="NCBI Taxonomy" id="46160"/>
    <lineage>
        <taxon>Bacteria</taxon>
        <taxon>Bacillati</taxon>
        <taxon>Actinomycetota</taxon>
        <taxon>Actinomycetes</taxon>
        <taxon>Streptosporangiales</taxon>
        <taxon>Thermomonosporaceae</taxon>
        <taxon>Actinomadura</taxon>
    </lineage>
</organism>
<gene>
    <name evidence="2" type="ORF">GCM10010411_87920</name>
</gene>
<evidence type="ECO:0000313" key="2">
    <source>
        <dbReference type="EMBL" id="GAA2635357.1"/>
    </source>
</evidence>
<protein>
    <recommendedName>
        <fullName evidence="4">PASTA domain-containing protein</fullName>
    </recommendedName>
</protein>
<feature type="compositionally biased region" description="Basic and acidic residues" evidence="1">
    <location>
        <begin position="58"/>
        <end position="67"/>
    </location>
</feature>